<dbReference type="Gene3D" id="3.30.230.70">
    <property type="entry name" value="GHMP Kinase, N-terminal domain"/>
    <property type="match status" value="1"/>
</dbReference>
<dbReference type="EMBL" id="CP023154">
    <property type="protein sequence ID" value="QEK79190.1"/>
    <property type="molecule type" value="Genomic_DNA"/>
</dbReference>
<keyword evidence="2 4" id="KW-0963">Cytoplasm</keyword>
<dbReference type="GeneID" id="41713391"/>
<comment type="function">
    <text evidence="4">Non-catalytic component of the exosome, which is a complex involved in RNA degradation. Contributes to the structuring of the Rrp41 active site.</text>
</comment>
<reference evidence="7 8" key="1">
    <citation type="submission" date="2017-08" db="EMBL/GenBank/DDBJ databases">
        <title>Resequencing and Reannotation of the genome of Pyrococcus furiosus type strain DSM3638.</title>
        <authorList>
            <person name="Reichelt R.M."/>
            <person name="Bunk B."/>
        </authorList>
    </citation>
    <scope>NUCLEOTIDE SEQUENCE [LARGE SCALE GENOMIC DNA]</scope>
    <source>
        <strain evidence="7 8">DSM 3638</strain>
    </source>
</reference>
<dbReference type="GO" id="GO:0000177">
    <property type="term" value="C:cytoplasmic exosome (RNase complex)"/>
    <property type="evidence" value="ECO:0007669"/>
    <property type="project" value="TreeGrafter"/>
</dbReference>
<dbReference type="SUPFAM" id="SSF54211">
    <property type="entry name" value="Ribosomal protein S5 domain 2-like"/>
    <property type="match status" value="1"/>
</dbReference>
<dbReference type="InterPro" id="IPR050590">
    <property type="entry name" value="Exosome_comp_Rrp42_subfam"/>
</dbReference>
<dbReference type="PANTHER" id="PTHR11097:SF8">
    <property type="entry name" value="EXOSOME COMPLEX COMPONENT RRP42"/>
    <property type="match status" value="1"/>
</dbReference>
<dbReference type="InterPro" id="IPR027408">
    <property type="entry name" value="PNPase/RNase_PH_dom_sf"/>
</dbReference>
<dbReference type="HAMAP" id="MF_00622">
    <property type="entry name" value="Exosome_Rrp42"/>
    <property type="match status" value="1"/>
</dbReference>
<dbReference type="Proteomes" id="UP000324354">
    <property type="component" value="Chromosome"/>
</dbReference>
<dbReference type="InterPro" id="IPR001247">
    <property type="entry name" value="ExoRNase_PH_dom1"/>
</dbReference>
<dbReference type="GO" id="GO:0035925">
    <property type="term" value="F:mRNA 3'-UTR AU-rich region binding"/>
    <property type="evidence" value="ECO:0007669"/>
    <property type="project" value="TreeGrafter"/>
</dbReference>
<evidence type="ECO:0000256" key="4">
    <source>
        <dbReference type="HAMAP-Rule" id="MF_00622"/>
    </source>
</evidence>
<dbReference type="InterPro" id="IPR020869">
    <property type="entry name" value="Rrp42_archaea"/>
</dbReference>
<dbReference type="AlphaFoldDB" id="A0A5C0XWL1"/>
<dbReference type="GO" id="GO:0016075">
    <property type="term" value="P:rRNA catabolic process"/>
    <property type="evidence" value="ECO:0007669"/>
    <property type="project" value="TreeGrafter"/>
</dbReference>
<evidence type="ECO:0000256" key="3">
    <source>
        <dbReference type="ARBA" id="ARBA00022835"/>
    </source>
</evidence>
<dbReference type="InterPro" id="IPR015847">
    <property type="entry name" value="ExoRNase_PH_dom2"/>
</dbReference>
<feature type="domain" description="Exoribonuclease phosphorolytic" evidence="6">
    <location>
        <begin position="192"/>
        <end position="256"/>
    </location>
</feature>
<dbReference type="PANTHER" id="PTHR11097">
    <property type="entry name" value="EXOSOME COMPLEX EXONUCLEASE RIBOSOMAL RNA PROCESSING PROTEIN"/>
    <property type="match status" value="1"/>
</dbReference>
<gene>
    <name evidence="4" type="primary">rrp42</name>
    <name evidence="7" type="ORF">PFDSM3638_07910</name>
</gene>
<evidence type="ECO:0000256" key="2">
    <source>
        <dbReference type="ARBA" id="ARBA00022490"/>
    </source>
</evidence>
<comment type="subunit">
    <text evidence="4">Component of the archaeal exosome complex. Forms a hexameric ring-like arrangement composed of 3 Rrp41-Rrp42 heterodimers. The hexameric ring associates with a trimer of Rrp4 and/or Csl4 subunits.</text>
</comment>
<comment type="subcellular location">
    <subcellularLocation>
        <location evidence="1 4">Cytoplasm</location>
    </subcellularLocation>
</comment>
<dbReference type="Pfam" id="PF01138">
    <property type="entry name" value="RNase_PH"/>
    <property type="match status" value="1"/>
</dbReference>
<name>A0A5C0XWL1_PYRFU</name>
<evidence type="ECO:0000259" key="6">
    <source>
        <dbReference type="Pfam" id="PF03725"/>
    </source>
</evidence>
<proteinExistence type="inferred from homology"/>
<dbReference type="InterPro" id="IPR020568">
    <property type="entry name" value="Ribosomal_Su5_D2-typ_SF"/>
</dbReference>
<evidence type="ECO:0000259" key="5">
    <source>
        <dbReference type="Pfam" id="PF01138"/>
    </source>
</evidence>
<organism evidence="7 8">
    <name type="scientific">Pyrococcus furiosus (strain ATCC 43587 / DSM 3638 / JCM 8422 / Vc1)</name>
    <dbReference type="NCBI Taxonomy" id="186497"/>
    <lineage>
        <taxon>Archaea</taxon>
        <taxon>Methanobacteriati</taxon>
        <taxon>Methanobacteriota</taxon>
        <taxon>Thermococci</taxon>
        <taxon>Thermococcales</taxon>
        <taxon>Thermococcaceae</taxon>
        <taxon>Pyrococcus</taxon>
    </lineage>
</organism>
<dbReference type="InterPro" id="IPR036345">
    <property type="entry name" value="ExoRNase_PH_dom2_sf"/>
</dbReference>
<evidence type="ECO:0000256" key="1">
    <source>
        <dbReference type="ARBA" id="ARBA00004496"/>
    </source>
</evidence>
<sequence length="277" mass="30507">MSNDEIVAGIMRDYILNLLKEKKRIDDRGFEDYRPIEVEVGVIEKAEGSALVKLGNTQVLVGIKATLGEPFPDTPNMGVMTTNVELVPLASPTFEPGPPDERAIELARVIDRGIRESRALNLEKMVIAPGKIVRVVFIDVHVLDHDGNLMDAIGIGAIAALLNARVPKVLYNEETGEVEILEEKEPLPVEKIPIPVTFAKIGNYLVVDPTLEEEQIMDGRLTITTDETGHISAVQKSEGGAFKLEEVMYAVETAFKKAEEIRKIILNALEKANNSEE</sequence>
<comment type="similarity">
    <text evidence="4">Belongs to the RNase PH family. Rrp42 subfamily.</text>
</comment>
<dbReference type="GeneID" id="13300880"/>
<dbReference type="FunFam" id="3.30.230.70:FF:000017">
    <property type="entry name" value="Exosome complex component Rrp42"/>
    <property type="match status" value="1"/>
</dbReference>
<dbReference type="RefSeq" id="WP_014835442.1">
    <property type="nucleotide sequence ID" value="NZ_CP023154.1"/>
</dbReference>
<keyword evidence="3 4" id="KW-0271">Exosome</keyword>
<dbReference type="Pfam" id="PF03725">
    <property type="entry name" value="RNase_PH_C"/>
    <property type="match status" value="1"/>
</dbReference>
<evidence type="ECO:0000313" key="7">
    <source>
        <dbReference type="EMBL" id="QEK79190.1"/>
    </source>
</evidence>
<dbReference type="NCBIfam" id="NF003282">
    <property type="entry name" value="PRK04282.1-1"/>
    <property type="match status" value="1"/>
</dbReference>
<dbReference type="SUPFAM" id="SSF55666">
    <property type="entry name" value="Ribonuclease PH domain 2-like"/>
    <property type="match status" value="1"/>
</dbReference>
<dbReference type="CDD" id="cd11365">
    <property type="entry name" value="RNase_PH_archRRP42"/>
    <property type="match status" value="1"/>
</dbReference>
<feature type="domain" description="Exoribonuclease phosphorolytic" evidence="5">
    <location>
        <begin position="33"/>
        <end position="167"/>
    </location>
</feature>
<accession>A0A5C0XWL1</accession>
<evidence type="ECO:0000313" key="8">
    <source>
        <dbReference type="Proteomes" id="UP000324354"/>
    </source>
</evidence>
<protein>
    <recommendedName>
        <fullName evidence="4">Exosome complex component Rrp42</fullName>
    </recommendedName>
</protein>